<dbReference type="AlphaFoldDB" id="A0A7S1S7J7"/>
<protein>
    <submittedName>
        <fullName evidence="1">Uncharacterized protein</fullName>
    </submittedName>
</protein>
<dbReference type="EMBL" id="HBGE01105604">
    <property type="protein sequence ID" value="CAD9186222.1"/>
    <property type="molecule type" value="Transcribed_RNA"/>
</dbReference>
<name>A0A7S1S7J7_ALECA</name>
<gene>
    <name evidence="1" type="ORF">ACAT0790_LOCUS62996</name>
</gene>
<sequence>MNSSGSVRRPRGILAACSLSSTPQRLSLAPPAWRGVAFSPSVLNGEPSVMLVTPRTAEVSASVEEQILNLERRRSWLLFGADPLLLHDAWLLVQGAGFAELDGCYDLVDCQDGRPLYRSAAGNTIRWASESDEWQLCLEGLHAVYYQEDDTPAPPVVGWLALSDEDLPVPAIRGPSSSGTFSSLRPAVGAEGAAAASLGAIVSHCSAISTEGSTVDPGGAPGRSIMASAASDGLGEVLASGEALADGRPPEGCSAASGCACAGSPCGLPSLPLEAAR</sequence>
<proteinExistence type="predicted"/>
<accession>A0A7S1S7J7</accession>
<evidence type="ECO:0000313" key="1">
    <source>
        <dbReference type="EMBL" id="CAD9186222.1"/>
    </source>
</evidence>
<organism evidence="1">
    <name type="scientific">Alexandrium catenella</name>
    <name type="common">Red tide dinoflagellate</name>
    <name type="synonym">Gonyaulax catenella</name>
    <dbReference type="NCBI Taxonomy" id="2925"/>
    <lineage>
        <taxon>Eukaryota</taxon>
        <taxon>Sar</taxon>
        <taxon>Alveolata</taxon>
        <taxon>Dinophyceae</taxon>
        <taxon>Gonyaulacales</taxon>
        <taxon>Pyrocystaceae</taxon>
        <taxon>Alexandrium</taxon>
    </lineage>
</organism>
<reference evidence="1" key="1">
    <citation type="submission" date="2021-01" db="EMBL/GenBank/DDBJ databases">
        <authorList>
            <person name="Corre E."/>
            <person name="Pelletier E."/>
            <person name="Niang G."/>
            <person name="Scheremetjew M."/>
            <person name="Finn R."/>
            <person name="Kale V."/>
            <person name="Holt S."/>
            <person name="Cochrane G."/>
            <person name="Meng A."/>
            <person name="Brown T."/>
            <person name="Cohen L."/>
        </authorList>
    </citation>
    <scope>NUCLEOTIDE SEQUENCE</scope>
    <source>
        <strain evidence="1">OF101</strain>
    </source>
</reference>